<dbReference type="Proteomes" id="UP000001554">
    <property type="component" value="Chromosome 10"/>
</dbReference>
<dbReference type="InterPro" id="IPR011029">
    <property type="entry name" value="DEATH-like_dom_sf"/>
</dbReference>
<dbReference type="RefSeq" id="XP_035689679.1">
    <property type="nucleotide sequence ID" value="XM_035833786.1"/>
</dbReference>
<dbReference type="FunFam" id="1.10.533.10:FF:000095">
    <property type="entry name" value="Predicted protein"/>
    <property type="match status" value="1"/>
</dbReference>
<feature type="domain" description="Death" evidence="2">
    <location>
        <begin position="18"/>
        <end position="94"/>
    </location>
</feature>
<dbReference type="SUPFAM" id="SSF47986">
    <property type="entry name" value="DEATH domain"/>
    <property type="match status" value="1"/>
</dbReference>
<accession>A0A9J7LWA2</accession>
<dbReference type="OrthoDB" id="100767at2759"/>
<dbReference type="PROSITE" id="PS50017">
    <property type="entry name" value="DEATH_DOMAIN"/>
    <property type="match status" value="1"/>
</dbReference>
<keyword evidence="3" id="KW-1185">Reference proteome</keyword>
<dbReference type="InterPro" id="IPR016729">
    <property type="entry name" value="FADD"/>
</dbReference>
<organism evidence="3 4">
    <name type="scientific">Branchiostoma floridae</name>
    <name type="common">Florida lancelet</name>
    <name type="synonym">Amphioxus</name>
    <dbReference type="NCBI Taxonomy" id="7739"/>
    <lineage>
        <taxon>Eukaryota</taxon>
        <taxon>Metazoa</taxon>
        <taxon>Chordata</taxon>
        <taxon>Cephalochordata</taxon>
        <taxon>Leptocardii</taxon>
        <taxon>Amphioxiformes</taxon>
        <taxon>Branchiostomatidae</taxon>
        <taxon>Branchiostoma</taxon>
    </lineage>
</organism>
<dbReference type="AlphaFoldDB" id="A0A9J7LWA2"/>
<name>A0A9J7LWA2_BRAFL</name>
<dbReference type="OMA" id="PEHNSTH"/>
<dbReference type="GO" id="GO:0007165">
    <property type="term" value="P:signal transduction"/>
    <property type="evidence" value="ECO:0007669"/>
    <property type="project" value="InterPro"/>
</dbReference>
<dbReference type="PANTHER" id="PTHR15077:SF9">
    <property type="entry name" value="C-TERMINAL OF ROC (COR) DOMAIN-CONTAINING PROTEIN"/>
    <property type="match status" value="1"/>
</dbReference>
<evidence type="ECO:0000313" key="3">
    <source>
        <dbReference type="Proteomes" id="UP000001554"/>
    </source>
</evidence>
<reference evidence="4" key="2">
    <citation type="submission" date="2025-08" db="UniProtKB">
        <authorList>
            <consortium name="RefSeq"/>
        </authorList>
    </citation>
    <scope>IDENTIFICATION</scope>
    <source>
        <strain evidence="4">S238N-H82</strain>
        <tissue evidence="4">Testes</tissue>
    </source>
</reference>
<protein>
    <submittedName>
        <fullName evidence="4">Uncharacterized protein LOC118424975</fullName>
    </submittedName>
</protein>
<sequence>MAERRRDLEDVRKYFFFVKEKVSSDWKDLAFHLGFVGADIANIDGRNRDDKSRCMDMLEEWYQRGGERATMEALMRALSEANLQTVADDLKDKYLEEARAAAERAAEAQRRAEAERAAEEERRRTAEAEVTLTHSLILAAVAVLAFSSEAKRLATKAAPSEVTAAVDR</sequence>
<dbReference type="Gene3D" id="1.10.533.10">
    <property type="entry name" value="Death Domain, Fas"/>
    <property type="match status" value="1"/>
</dbReference>
<dbReference type="PANTHER" id="PTHR15077">
    <property type="entry name" value="FAS-ASSOCIATING DEATH DOMAIN-CONTAINING PROTEIN FADD"/>
    <property type="match status" value="1"/>
</dbReference>
<keyword evidence="1" id="KW-0175">Coiled coil</keyword>
<feature type="coiled-coil region" evidence="1">
    <location>
        <begin position="91"/>
        <end position="131"/>
    </location>
</feature>
<dbReference type="CDD" id="cd01670">
    <property type="entry name" value="Death"/>
    <property type="match status" value="1"/>
</dbReference>
<reference evidence="3" key="1">
    <citation type="journal article" date="2020" name="Nat. Ecol. Evol.">
        <title>Deeply conserved synteny resolves early events in vertebrate evolution.</title>
        <authorList>
            <person name="Simakov O."/>
            <person name="Marletaz F."/>
            <person name="Yue J.X."/>
            <person name="O'Connell B."/>
            <person name="Jenkins J."/>
            <person name="Brandt A."/>
            <person name="Calef R."/>
            <person name="Tung C.H."/>
            <person name="Huang T.K."/>
            <person name="Schmutz J."/>
            <person name="Satoh N."/>
            <person name="Yu J.K."/>
            <person name="Putnam N.H."/>
            <person name="Green R.E."/>
            <person name="Rokhsar D.S."/>
        </authorList>
    </citation>
    <scope>NUCLEOTIDE SEQUENCE [LARGE SCALE GENOMIC DNA]</scope>
    <source>
        <strain evidence="3">S238N-H82</strain>
    </source>
</reference>
<proteinExistence type="predicted"/>
<evidence type="ECO:0000259" key="2">
    <source>
        <dbReference type="PROSITE" id="PS50017"/>
    </source>
</evidence>
<gene>
    <name evidence="4" type="primary">LOC118424975</name>
</gene>
<dbReference type="Pfam" id="PF00531">
    <property type="entry name" value="Death"/>
    <property type="match status" value="1"/>
</dbReference>
<dbReference type="KEGG" id="bfo:118424975"/>
<evidence type="ECO:0000313" key="4">
    <source>
        <dbReference type="RefSeq" id="XP_035689679.1"/>
    </source>
</evidence>
<dbReference type="GeneID" id="118424975"/>
<evidence type="ECO:0000256" key="1">
    <source>
        <dbReference type="SAM" id="Coils"/>
    </source>
</evidence>
<dbReference type="SMART" id="SM00005">
    <property type="entry name" value="DEATH"/>
    <property type="match status" value="1"/>
</dbReference>
<dbReference type="InterPro" id="IPR000488">
    <property type="entry name" value="Death_dom"/>
</dbReference>